<evidence type="ECO:0000313" key="3">
    <source>
        <dbReference type="Proteomes" id="UP000674143"/>
    </source>
</evidence>
<reference evidence="3" key="2">
    <citation type="journal article" date="2021" name="Sci. Data">
        <title>Chromosome-scale genome sequencing, assembly and annotation of six genomes from subfamily Leishmaniinae.</title>
        <authorList>
            <person name="Almutairi H."/>
            <person name="Urbaniak M.D."/>
            <person name="Bates M.D."/>
            <person name="Jariyapan N."/>
            <person name="Kwakye-Nuako G."/>
            <person name="Thomaz Soccol V."/>
            <person name="Al-Salem W.S."/>
            <person name="Dillon R.J."/>
            <person name="Bates P.A."/>
            <person name="Gatherer D."/>
        </authorList>
    </citation>
    <scope>NUCLEOTIDE SEQUENCE [LARGE SCALE GENOMIC DNA]</scope>
</reference>
<reference evidence="3" key="1">
    <citation type="journal article" date="2021" name="Microbiol. Resour. Announc.">
        <title>LGAAP: Leishmaniinae Genome Assembly and Annotation Pipeline.</title>
        <authorList>
            <person name="Almutairi H."/>
            <person name="Urbaniak M.D."/>
            <person name="Bates M.D."/>
            <person name="Jariyapan N."/>
            <person name="Kwakye-Nuako G."/>
            <person name="Thomaz-Soccol V."/>
            <person name="Al-Salem W.S."/>
            <person name="Dillon R.J."/>
            <person name="Bates P.A."/>
            <person name="Gatherer D."/>
        </authorList>
    </citation>
    <scope>NUCLEOTIDE SEQUENCE [LARGE SCALE GENOMIC DNA]</scope>
</reference>
<feature type="region of interest" description="Disordered" evidence="1">
    <location>
        <begin position="215"/>
        <end position="290"/>
    </location>
</feature>
<proteinExistence type="predicted"/>
<dbReference type="KEGG" id="loi:92358858"/>
<dbReference type="EMBL" id="JAFHLR010000032">
    <property type="protein sequence ID" value="KAG5470210.1"/>
    <property type="molecule type" value="Genomic_DNA"/>
</dbReference>
<accession>A0A836KGT1</accession>
<feature type="region of interest" description="Disordered" evidence="1">
    <location>
        <begin position="157"/>
        <end position="180"/>
    </location>
</feature>
<feature type="compositionally biased region" description="Polar residues" evidence="1">
    <location>
        <begin position="240"/>
        <end position="249"/>
    </location>
</feature>
<feature type="compositionally biased region" description="Basic and acidic residues" evidence="1">
    <location>
        <begin position="67"/>
        <end position="80"/>
    </location>
</feature>
<evidence type="ECO:0000256" key="1">
    <source>
        <dbReference type="SAM" id="MobiDB-lite"/>
    </source>
</evidence>
<dbReference type="Proteomes" id="UP000674143">
    <property type="component" value="Unassembled WGS sequence"/>
</dbReference>
<keyword evidence="3" id="KW-1185">Reference proteome</keyword>
<dbReference type="GeneID" id="92358858"/>
<feature type="region of interest" description="Disordered" evidence="1">
    <location>
        <begin position="60"/>
        <end position="93"/>
    </location>
</feature>
<dbReference type="RefSeq" id="XP_067060476.1">
    <property type="nucleotide sequence ID" value="XM_067204924.1"/>
</dbReference>
<comment type="caution">
    <text evidence="2">The sequence shown here is derived from an EMBL/GenBank/DDBJ whole genome shotgun (WGS) entry which is preliminary data.</text>
</comment>
<sequence>MGCVSCKTAKKRRTLVEAAAIETVNELRAAAEEDNPPQIVYPVPASNPIPHVELKKSAASAITAPAKTEKSPKENSRIEGNRQSTAETDNGRAKVSSVLAPMALAPSEYSLEAPQGLKGKHLHLGSRRDSLRSSNSLSPPIDTAYSLHYCSSARSASSGRARAHKSENGEQQAEEKRSTSGSIIAEVWSKESEHDSVLHGSPHSSLQLQAMEVGSSNNGVTGAGKASATNSRQEKRSVSHQRSSSNASDFHSYALPPETETKMGPDVGAQGNGGGSEGSTGRCGSPAVPAPITSVESERALAGAPSMLLRASFEPCGDFGLCGGDDDLPPYEWAPRTLPMPRPPRASDASDTARWEYGENPITEVAAEGATVCFQDPSVHIAREGVSTSEPATAEGNDATSPHLVLHTFYPCLLPAQQPSHRVEVSVTVPEAAEETYNYPPSTEDAPAPQAHSQPRRAYQAICEWGADASYPTVEYAKNEAMPRRAVPPSLVDILVSEEGSYAPPPPMNALYTFYPSPLPLPSHHTRKAPGGGSGKPIPYSNAFPAITTPVPHTYDDGDRSRGGNISGGGARVGTHQYKPVTYLFDSPADDWLPSRHVSLPQRTAHAAVVDMW</sequence>
<protein>
    <submittedName>
        <fullName evidence="2">Uncharacterized protein</fullName>
    </submittedName>
</protein>
<organism evidence="2 3">
    <name type="scientific">Leishmania orientalis</name>
    <dbReference type="NCBI Taxonomy" id="2249476"/>
    <lineage>
        <taxon>Eukaryota</taxon>
        <taxon>Discoba</taxon>
        <taxon>Euglenozoa</taxon>
        <taxon>Kinetoplastea</taxon>
        <taxon>Metakinetoplastina</taxon>
        <taxon>Trypanosomatida</taxon>
        <taxon>Trypanosomatidae</taxon>
        <taxon>Leishmaniinae</taxon>
        <taxon>Leishmania</taxon>
    </lineage>
</organism>
<evidence type="ECO:0000313" key="2">
    <source>
        <dbReference type="EMBL" id="KAG5470210.1"/>
    </source>
</evidence>
<dbReference type="AlphaFoldDB" id="A0A836KGT1"/>
<feature type="compositionally biased region" description="Basic and acidic residues" evidence="1">
    <location>
        <begin position="164"/>
        <end position="178"/>
    </location>
</feature>
<name>A0A836KGT1_9TRYP</name>
<gene>
    <name evidence="2" type="ORF">LSCM4_02904</name>
</gene>